<dbReference type="EMBL" id="FX115876">
    <property type="protein sequence ID" value="BAJ77979.1"/>
    <property type="molecule type" value="mRNA"/>
</dbReference>
<evidence type="ECO:0000313" key="1">
    <source>
        <dbReference type="EMBL" id="BAJ77979.1"/>
    </source>
</evidence>
<reference evidence="1" key="1">
    <citation type="submission" date="2011-02" db="EMBL/GenBank/DDBJ databases">
        <title>Construction and analysis of full-length cDNA library of Cryptosporidium parvum.</title>
        <authorList>
            <person name="Yamagishi J."/>
            <person name="Wakaguri H."/>
            <person name="Sugano S."/>
            <person name="Kawano S."/>
            <person name="Fujisaki K."/>
            <person name="Sugimoto C."/>
            <person name="Watanabe J."/>
            <person name="Suzuki Y."/>
            <person name="Kimata I."/>
            <person name="Xuan X."/>
        </authorList>
    </citation>
    <scope>NUCLEOTIDE SEQUENCE</scope>
    <source>
        <strain evidence="1">HNJ-1</strain>
    </source>
</reference>
<dbReference type="AlphaFoldDB" id="F0X5V8"/>
<name>F0X5V8_CRYPV</name>
<organism evidence="1">
    <name type="scientific">Cryptosporidium parvum</name>
    <dbReference type="NCBI Taxonomy" id="5807"/>
    <lineage>
        <taxon>Eukaryota</taxon>
        <taxon>Sar</taxon>
        <taxon>Alveolata</taxon>
        <taxon>Apicomplexa</taxon>
        <taxon>Conoidasida</taxon>
        <taxon>Coccidia</taxon>
        <taxon>Eucoccidiorida</taxon>
        <taxon>Eimeriorina</taxon>
        <taxon>Cryptosporidiidae</taxon>
        <taxon>Cryptosporidium</taxon>
    </lineage>
</organism>
<protein>
    <submittedName>
        <fullName evidence="1">Uncharacterized protein</fullName>
    </submittedName>
</protein>
<accession>F0X5V8</accession>
<proteinExistence type="evidence at transcript level"/>
<sequence>MCTCLNIPLGPLKKNELPSSSPKLPALSEAKNRAKISFGSMNIPPPIPP</sequence>